<dbReference type="Proteomes" id="UP001223072">
    <property type="component" value="Unassembled WGS sequence"/>
</dbReference>
<dbReference type="EMBL" id="JAUSZS010000004">
    <property type="protein sequence ID" value="MDQ0934320.1"/>
    <property type="molecule type" value="Genomic_DNA"/>
</dbReference>
<organism evidence="1 2">
    <name type="scientific">Streptomyces turgidiscabies</name>
    <dbReference type="NCBI Taxonomy" id="85558"/>
    <lineage>
        <taxon>Bacteria</taxon>
        <taxon>Bacillati</taxon>
        <taxon>Actinomycetota</taxon>
        <taxon>Actinomycetes</taxon>
        <taxon>Kitasatosporales</taxon>
        <taxon>Streptomycetaceae</taxon>
        <taxon>Streptomyces</taxon>
    </lineage>
</organism>
<protein>
    <submittedName>
        <fullName evidence="1">Uncharacterized protein</fullName>
    </submittedName>
</protein>
<proteinExistence type="predicted"/>
<accession>A0ABU0RTS4</accession>
<evidence type="ECO:0000313" key="1">
    <source>
        <dbReference type="EMBL" id="MDQ0934320.1"/>
    </source>
</evidence>
<sequence length="43" mass="4721">MNRRTANRQLKRLVEESGLPYEGIARAVKAVAAESGQHLGTNK</sequence>
<reference evidence="1 2" key="1">
    <citation type="submission" date="2023-07" db="EMBL/GenBank/DDBJ databases">
        <title>Comparative genomics of wheat-associated soil bacteria to identify genetic determinants of phenazine resistance.</title>
        <authorList>
            <person name="Mouncey N."/>
        </authorList>
    </citation>
    <scope>NUCLEOTIDE SEQUENCE [LARGE SCALE GENOMIC DNA]</scope>
    <source>
        <strain evidence="1 2">W2I16</strain>
    </source>
</reference>
<dbReference type="RefSeq" id="WP_307627941.1">
    <property type="nucleotide sequence ID" value="NZ_JAUSZS010000004.1"/>
</dbReference>
<keyword evidence="2" id="KW-1185">Reference proteome</keyword>
<comment type="caution">
    <text evidence="1">The sequence shown here is derived from an EMBL/GenBank/DDBJ whole genome shotgun (WGS) entry which is preliminary data.</text>
</comment>
<evidence type="ECO:0000313" key="2">
    <source>
        <dbReference type="Proteomes" id="UP001223072"/>
    </source>
</evidence>
<gene>
    <name evidence="1" type="ORF">QFZ49_004260</name>
</gene>
<name>A0ABU0RTS4_9ACTN</name>